<sequence>MIKASLVLIISISVGATKISFDRDGMLSAAKADGIDLNILPMTPAALDSIEALYTPVVVPAVLQNATRIDVHSHVVPSWYRALVPLTGDSPTPNWTVESHFALMASQSIRRSIVSISTPGATVFAGDAAKSIALARLLNEYLAALTSVYPEHFSFYATTPLPYVEAAITEVNYALGTLHGSAIGLLSNFEGLYLGNAQLTPFFTYLNQLTNISSPSRNPVIFVHPNAPCLHYPGGSGSLIPANPTLYPTGTVEFYFETARTFMDLSLSRTLINPTTLNRIVPHAGGSFPSIISRSLSLASGQVRDQNMEVYARRLWWDTAGPIFPFQVQGLLGYGIRPS</sequence>
<dbReference type="EMBL" id="MCFA01000075">
    <property type="protein sequence ID" value="ORY10281.1"/>
    <property type="molecule type" value="Genomic_DNA"/>
</dbReference>
<keyword evidence="1 3" id="KW-0210">Decarboxylase</keyword>
<keyword evidence="2 3" id="KW-0456">Lyase</keyword>
<dbReference type="Proteomes" id="UP000193144">
    <property type="component" value="Unassembled WGS sequence"/>
</dbReference>
<dbReference type="AlphaFoldDB" id="A0A1Y1ZJ64"/>
<evidence type="ECO:0000256" key="4">
    <source>
        <dbReference type="SAM" id="SignalP"/>
    </source>
</evidence>
<comment type="caution">
    <text evidence="6">The sequence shown here is derived from an EMBL/GenBank/DDBJ whole genome shotgun (WGS) entry which is preliminary data.</text>
</comment>
<feature type="chain" id="PRO_5012734090" description="Amidohydrolase-related domain-containing protein" evidence="4">
    <location>
        <begin position="17"/>
        <end position="339"/>
    </location>
</feature>
<evidence type="ECO:0000256" key="3">
    <source>
        <dbReference type="RuleBase" id="RU366045"/>
    </source>
</evidence>
<evidence type="ECO:0000259" key="5">
    <source>
        <dbReference type="Pfam" id="PF04909"/>
    </source>
</evidence>
<evidence type="ECO:0000256" key="2">
    <source>
        <dbReference type="ARBA" id="ARBA00023239"/>
    </source>
</evidence>
<dbReference type="InterPro" id="IPR006680">
    <property type="entry name" value="Amidohydro-rel"/>
</dbReference>
<dbReference type="STRING" id="1231657.A0A1Y1ZJ64"/>
<protein>
    <recommendedName>
        <fullName evidence="5">Amidohydrolase-related domain-containing protein</fullName>
    </recommendedName>
</protein>
<feature type="signal peptide" evidence="4">
    <location>
        <begin position="1"/>
        <end position="16"/>
    </location>
</feature>
<keyword evidence="7" id="KW-1185">Reference proteome</keyword>
<dbReference type="GO" id="GO:0016831">
    <property type="term" value="F:carboxy-lyase activity"/>
    <property type="evidence" value="ECO:0007669"/>
    <property type="project" value="UniProtKB-KW"/>
</dbReference>
<evidence type="ECO:0000256" key="1">
    <source>
        <dbReference type="ARBA" id="ARBA00022793"/>
    </source>
</evidence>
<keyword evidence="4" id="KW-0732">Signal</keyword>
<evidence type="ECO:0000313" key="6">
    <source>
        <dbReference type="EMBL" id="ORY10281.1"/>
    </source>
</evidence>
<dbReference type="PANTHER" id="PTHR21240">
    <property type="entry name" value="2-AMINO-3-CARBOXYLMUCONATE-6-SEMIALDEHYDE DECARBOXYLASE"/>
    <property type="match status" value="1"/>
</dbReference>
<comment type="similarity">
    <text evidence="3">Belongs to the metallo-dependent hydrolases superfamily.</text>
</comment>
<organism evidence="6 7">
    <name type="scientific">Clohesyomyces aquaticus</name>
    <dbReference type="NCBI Taxonomy" id="1231657"/>
    <lineage>
        <taxon>Eukaryota</taxon>
        <taxon>Fungi</taxon>
        <taxon>Dikarya</taxon>
        <taxon>Ascomycota</taxon>
        <taxon>Pezizomycotina</taxon>
        <taxon>Dothideomycetes</taxon>
        <taxon>Pleosporomycetidae</taxon>
        <taxon>Pleosporales</taxon>
        <taxon>Lindgomycetaceae</taxon>
        <taxon>Clohesyomyces</taxon>
    </lineage>
</organism>
<evidence type="ECO:0000313" key="7">
    <source>
        <dbReference type="Proteomes" id="UP000193144"/>
    </source>
</evidence>
<feature type="domain" description="Amidohydrolase-related" evidence="5">
    <location>
        <begin position="69"/>
        <end position="321"/>
    </location>
</feature>
<dbReference type="InterPro" id="IPR032466">
    <property type="entry name" value="Metal_Hydrolase"/>
</dbReference>
<name>A0A1Y1ZJ64_9PLEO</name>
<dbReference type="GO" id="GO:0005829">
    <property type="term" value="C:cytosol"/>
    <property type="evidence" value="ECO:0007669"/>
    <property type="project" value="TreeGrafter"/>
</dbReference>
<dbReference type="GO" id="GO:0019748">
    <property type="term" value="P:secondary metabolic process"/>
    <property type="evidence" value="ECO:0007669"/>
    <property type="project" value="TreeGrafter"/>
</dbReference>
<reference evidence="6 7" key="1">
    <citation type="submission" date="2016-07" db="EMBL/GenBank/DDBJ databases">
        <title>Pervasive Adenine N6-methylation of Active Genes in Fungi.</title>
        <authorList>
            <consortium name="DOE Joint Genome Institute"/>
            <person name="Mondo S.J."/>
            <person name="Dannebaum R.O."/>
            <person name="Kuo R.C."/>
            <person name="Labutti K."/>
            <person name="Haridas S."/>
            <person name="Kuo A."/>
            <person name="Salamov A."/>
            <person name="Ahrendt S.R."/>
            <person name="Lipzen A."/>
            <person name="Sullivan W."/>
            <person name="Andreopoulos W.B."/>
            <person name="Clum A."/>
            <person name="Lindquist E."/>
            <person name="Daum C."/>
            <person name="Ramamoorthy G.K."/>
            <person name="Gryganskyi A."/>
            <person name="Culley D."/>
            <person name="Magnuson J.K."/>
            <person name="James T.Y."/>
            <person name="O'Malley M.A."/>
            <person name="Stajich J.E."/>
            <person name="Spatafora J.W."/>
            <person name="Visel A."/>
            <person name="Grigoriev I.V."/>
        </authorList>
    </citation>
    <scope>NUCLEOTIDE SEQUENCE [LARGE SCALE GENOMIC DNA]</scope>
    <source>
        <strain evidence="6 7">CBS 115471</strain>
    </source>
</reference>
<dbReference type="Gene3D" id="3.20.20.140">
    <property type="entry name" value="Metal-dependent hydrolases"/>
    <property type="match status" value="1"/>
</dbReference>
<dbReference type="InterPro" id="IPR032465">
    <property type="entry name" value="ACMSD"/>
</dbReference>
<dbReference type="Pfam" id="PF04909">
    <property type="entry name" value="Amidohydro_2"/>
    <property type="match status" value="1"/>
</dbReference>
<accession>A0A1Y1ZJ64</accession>
<dbReference type="SUPFAM" id="SSF51556">
    <property type="entry name" value="Metallo-dependent hydrolases"/>
    <property type="match status" value="1"/>
</dbReference>
<dbReference type="PANTHER" id="PTHR21240:SF32">
    <property type="entry name" value="AMIDOHYDROLASE-RELATED DOMAIN-CONTAINING PROTEIN"/>
    <property type="match status" value="1"/>
</dbReference>
<gene>
    <name evidence="6" type="ORF">BCR34DRAFT_567201</name>
</gene>
<dbReference type="OrthoDB" id="2832284at2759"/>
<proteinExistence type="inferred from homology"/>